<protein>
    <recommendedName>
        <fullName evidence="3">Vacuolar protein sorting-associated protein 54</fullName>
    </recommendedName>
</protein>
<feature type="region of interest" description="Disordered" evidence="8">
    <location>
        <begin position="502"/>
        <end position="522"/>
    </location>
</feature>
<evidence type="ECO:0000313" key="11">
    <source>
        <dbReference type="Proteomes" id="UP000492821"/>
    </source>
</evidence>
<feature type="compositionally biased region" description="Polar residues" evidence="8">
    <location>
        <begin position="512"/>
        <end position="522"/>
    </location>
</feature>
<evidence type="ECO:0000259" key="9">
    <source>
        <dbReference type="Pfam" id="PF07928"/>
    </source>
</evidence>
<keyword evidence="5" id="KW-0653">Protein transport</keyword>
<keyword evidence="11" id="KW-1185">Reference proteome</keyword>
<keyword evidence="4" id="KW-0813">Transport</keyword>
<dbReference type="GO" id="GO:0019905">
    <property type="term" value="F:syntaxin binding"/>
    <property type="evidence" value="ECO:0007669"/>
    <property type="project" value="TreeGrafter"/>
</dbReference>
<evidence type="ECO:0000256" key="2">
    <source>
        <dbReference type="ARBA" id="ARBA00009150"/>
    </source>
</evidence>
<dbReference type="PANTHER" id="PTHR12965:SF0">
    <property type="entry name" value="VACUOLAR PROTEIN SORTING-ASSOCIATED PROTEIN 54"/>
    <property type="match status" value="1"/>
</dbReference>
<dbReference type="AlphaFoldDB" id="A0A7E4VVQ6"/>
<reference evidence="12" key="2">
    <citation type="submission" date="2020-10" db="UniProtKB">
        <authorList>
            <consortium name="WormBaseParasite"/>
        </authorList>
    </citation>
    <scope>IDENTIFICATION</scope>
</reference>
<evidence type="ECO:0000256" key="6">
    <source>
        <dbReference type="ARBA" id="ARBA00023034"/>
    </source>
</evidence>
<comment type="similarity">
    <text evidence="2">Belongs to the VPS54 family.</text>
</comment>
<keyword evidence="6" id="KW-0333">Golgi apparatus</keyword>
<keyword evidence="7" id="KW-0175">Coiled coil</keyword>
<dbReference type="InterPro" id="IPR012501">
    <property type="entry name" value="Vps54_C"/>
</dbReference>
<dbReference type="Gene3D" id="6.10.250.860">
    <property type="match status" value="1"/>
</dbReference>
<dbReference type="Gene3D" id="1.20.1280.130">
    <property type="match status" value="1"/>
</dbReference>
<dbReference type="PANTHER" id="PTHR12965">
    <property type="entry name" value="VACUOLAR PROTEIN SORTING 54"/>
    <property type="match status" value="1"/>
</dbReference>
<dbReference type="InterPro" id="IPR019515">
    <property type="entry name" value="VPS54_N"/>
</dbReference>
<feature type="region of interest" description="Disordered" evidence="8">
    <location>
        <begin position="473"/>
        <end position="492"/>
    </location>
</feature>
<dbReference type="Pfam" id="PF07928">
    <property type="entry name" value="Vps54"/>
    <property type="match status" value="1"/>
</dbReference>
<evidence type="ECO:0000259" key="10">
    <source>
        <dbReference type="Pfam" id="PF10475"/>
    </source>
</evidence>
<evidence type="ECO:0000256" key="3">
    <source>
        <dbReference type="ARBA" id="ARBA00017665"/>
    </source>
</evidence>
<organism evidence="11 12">
    <name type="scientific">Panagrellus redivivus</name>
    <name type="common">Microworm</name>
    <dbReference type="NCBI Taxonomy" id="6233"/>
    <lineage>
        <taxon>Eukaryota</taxon>
        <taxon>Metazoa</taxon>
        <taxon>Ecdysozoa</taxon>
        <taxon>Nematoda</taxon>
        <taxon>Chromadorea</taxon>
        <taxon>Rhabditida</taxon>
        <taxon>Tylenchina</taxon>
        <taxon>Panagrolaimomorpha</taxon>
        <taxon>Panagrolaimoidea</taxon>
        <taxon>Panagrolaimidae</taxon>
        <taxon>Panagrellus</taxon>
    </lineage>
</organism>
<proteinExistence type="inferred from homology"/>
<name>A0A7E4VVQ6_PANRE</name>
<evidence type="ECO:0000313" key="12">
    <source>
        <dbReference type="WBParaSite" id="Pan_g3839.t1"/>
    </source>
</evidence>
<evidence type="ECO:0000256" key="4">
    <source>
        <dbReference type="ARBA" id="ARBA00022448"/>
    </source>
</evidence>
<dbReference type="Proteomes" id="UP000492821">
    <property type="component" value="Unassembled WGS sequence"/>
</dbReference>
<dbReference type="GO" id="GO:0042147">
    <property type="term" value="P:retrograde transport, endosome to Golgi"/>
    <property type="evidence" value="ECO:0007669"/>
    <property type="project" value="InterPro"/>
</dbReference>
<dbReference type="GO" id="GO:0005829">
    <property type="term" value="C:cytosol"/>
    <property type="evidence" value="ECO:0007669"/>
    <property type="project" value="GOC"/>
</dbReference>
<sequence>MTLTIFTQNLSSVLSDPTRSKSETTTFFVRHWGDHFVPHATYPRPPSIPKITVEHFRQYLISTAKKHRHYLKARKALKRALDRHNGASGNVKNLPEIFMDPLFALHDPRYFNAIFLEPHPGDIDQLVSSVERERSSTADDESLSNLSRVESATSLTSTFSLQAQMPADALSGRTFRNYQNLHNRLEYYHDIVGSLLNIELEAKGEEFWQTVNSYGALQVELEGALDTVREIKSGLHTVNAKIYAKMKRVFEIQQERENKQKLLKRLRDIACLRDAQATVQMLLNQNDFPKALECIETAQEVLSSDLRDVNCFRHLSSQLEELHKAIGKMLQEDFVALIQREFGKVLEKEADVSYQEGQLHPIILGLLRCKEFRFLDVLRHEIVEAVKNSIRQIIKSRIVEYGASLTEFDPSLGNLGDQMRRLTLPQWKECLKAVFHSLLLFCRRVMSIQELIMENVNNITMFESTRPTLTSSASSFDLEERKNVPDMPRSASDATLLPVAAEPTPSEVPSDDNPSSIASQSEQKNQFISSASSLLSMPCRSVAQVRSVVPCLLEHAIFSAQERVVRILSAKSKDGFLDKCPPVVFKTVEELVSGFIASCDDLIKLQYGPEGLFGNVGHHAEFRSPLAAAMNKHSVNLISNFHSSRKEKLASVLDAEQWKPAGVPKIFQDIVDECAATGRLSDPANLDESLSGSEVETPAAQTLVVGETEYSVIGTSLLLLRMLASYADLAHAFPDASPEILRHMIEVANCFNSRTCQLILGAGALQLIGLKTISVKHLALAARGVQLIAHFLPILRADFASILPADKQNFLRHFDTTLRDYNNHTEEIYSKLASVVDFHLVSALTSYVVAGEAPSACFQQVIKQIGKFYNGFSSVMPPSETTKMLLRVHSNFKSHLRNILHQRGVNPHDSLAFGLVTADFDYYLDNMEALMEPGALQREAISDVLKL</sequence>
<dbReference type="WBParaSite" id="Pan_g3839.t1">
    <property type="protein sequence ID" value="Pan_g3839.t1"/>
    <property type="gene ID" value="Pan_g3839"/>
</dbReference>
<evidence type="ECO:0000256" key="8">
    <source>
        <dbReference type="SAM" id="MobiDB-lite"/>
    </source>
</evidence>
<evidence type="ECO:0000256" key="1">
    <source>
        <dbReference type="ARBA" id="ARBA00004601"/>
    </source>
</evidence>
<evidence type="ECO:0000256" key="7">
    <source>
        <dbReference type="ARBA" id="ARBA00023054"/>
    </source>
</evidence>
<dbReference type="GO" id="GO:0015031">
    <property type="term" value="P:protein transport"/>
    <property type="evidence" value="ECO:0007669"/>
    <property type="project" value="UniProtKB-KW"/>
</dbReference>
<dbReference type="Pfam" id="PF10475">
    <property type="entry name" value="Vps54_N"/>
    <property type="match status" value="1"/>
</dbReference>
<evidence type="ECO:0000256" key="5">
    <source>
        <dbReference type="ARBA" id="ARBA00022927"/>
    </source>
</evidence>
<comment type="subcellular location">
    <subcellularLocation>
        <location evidence="1">Golgi apparatus</location>
        <location evidence="1">trans-Golgi network</location>
    </subcellularLocation>
</comment>
<feature type="domain" description="Vacuolar protein sorting-associated protein 54 C-terminal" evidence="9">
    <location>
        <begin position="708"/>
        <end position="836"/>
    </location>
</feature>
<dbReference type="GO" id="GO:0000938">
    <property type="term" value="C:GARP complex"/>
    <property type="evidence" value="ECO:0007669"/>
    <property type="project" value="InterPro"/>
</dbReference>
<feature type="domain" description="Vacuolar protein sorting-associated protein 54 N-terminal" evidence="10">
    <location>
        <begin position="178"/>
        <end position="337"/>
    </location>
</feature>
<reference evidence="11" key="1">
    <citation type="journal article" date="2013" name="Genetics">
        <title>The draft genome and transcriptome of Panagrellus redivivus are shaped by the harsh demands of a free-living lifestyle.</title>
        <authorList>
            <person name="Srinivasan J."/>
            <person name="Dillman A.R."/>
            <person name="Macchietto M.G."/>
            <person name="Heikkinen L."/>
            <person name="Lakso M."/>
            <person name="Fracchia K.M."/>
            <person name="Antoshechkin I."/>
            <person name="Mortazavi A."/>
            <person name="Wong G."/>
            <person name="Sternberg P.W."/>
        </authorList>
    </citation>
    <scope>NUCLEOTIDE SEQUENCE [LARGE SCALE GENOMIC DNA]</scope>
    <source>
        <strain evidence="11">MT8872</strain>
    </source>
</reference>
<dbReference type="InterPro" id="IPR039745">
    <property type="entry name" value="Vps54"/>
</dbReference>
<dbReference type="GO" id="GO:0006896">
    <property type="term" value="P:Golgi to vacuole transport"/>
    <property type="evidence" value="ECO:0007669"/>
    <property type="project" value="TreeGrafter"/>
</dbReference>
<accession>A0A7E4VVQ6</accession>